<keyword evidence="2" id="KW-1185">Reference proteome</keyword>
<evidence type="ECO:0000313" key="1">
    <source>
        <dbReference type="EMBL" id="OJG12154.1"/>
    </source>
</evidence>
<dbReference type="Pfam" id="PF11240">
    <property type="entry name" value="DUF3042"/>
    <property type="match status" value="1"/>
</dbReference>
<dbReference type="STRING" id="328396.RU93_GL000084"/>
<dbReference type="RefSeq" id="WP_071873646.1">
    <property type="nucleotide sequence ID" value="NZ_JBHSHF010000002.1"/>
</dbReference>
<dbReference type="InterPro" id="IPR021402">
    <property type="entry name" value="DUF3042"/>
</dbReference>
<reference evidence="1 2" key="1">
    <citation type="submission" date="2014-12" db="EMBL/GenBank/DDBJ databases">
        <title>Draft genome sequences of 29 type strains of Enterococci.</title>
        <authorList>
            <person name="Zhong Z."/>
            <person name="Sun Z."/>
            <person name="Liu W."/>
            <person name="Zhang W."/>
            <person name="Zhang H."/>
        </authorList>
    </citation>
    <scope>NUCLEOTIDE SEQUENCE [LARGE SCALE GENOMIC DNA]</scope>
    <source>
        <strain evidence="1 2">DSM 17690</strain>
    </source>
</reference>
<proteinExistence type="predicted"/>
<accession>A0A1L8QXF5</accession>
<name>A0A1L8QXF5_9ENTE</name>
<protein>
    <recommendedName>
        <fullName evidence="3">DUF3042 domain-containing protein</fullName>
    </recommendedName>
</protein>
<organism evidence="1 2">
    <name type="scientific">Enterococcus aquimarinus</name>
    <dbReference type="NCBI Taxonomy" id="328396"/>
    <lineage>
        <taxon>Bacteria</taxon>
        <taxon>Bacillati</taxon>
        <taxon>Bacillota</taxon>
        <taxon>Bacilli</taxon>
        <taxon>Lactobacillales</taxon>
        <taxon>Enterococcaceae</taxon>
        <taxon>Enterococcus</taxon>
    </lineage>
</organism>
<dbReference type="EMBL" id="JXKD01000001">
    <property type="protein sequence ID" value="OJG12154.1"/>
    <property type="molecule type" value="Genomic_DNA"/>
</dbReference>
<evidence type="ECO:0000313" key="2">
    <source>
        <dbReference type="Proteomes" id="UP000182149"/>
    </source>
</evidence>
<dbReference type="Proteomes" id="UP000182149">
    <property type="component" value="Unassembled WGS sequence"/>
</dbReference>
<dbReference type="AlphaFoldDB" id="A0A1L8QXF5"/>
<sequence>MKKFVTGFVVGSLVTTAATVCLVATLKKTVIDPIEEKEAKIDESRRKAHRKSFAR</sequence>
<evidence type="ECO:0008006" key="3">
    <source>
        <dbReference type="Google" id="ProtNLM"/>
    </source>
</evidence>
<comment type="caution">
    <text evidence="1">The sequence shown here is derived from an EMBL/GenBank/DDBJ whole genome shotgun (WGS) entry which is preliminary data.</text>
</comment>
<gene>
    <name evidence="1" type="ORF">RU93_GL000084</name>
</gene>